<protein>
    <submittedName>
        <fullName evidence="1">Unnamed protein product</fullName>
    </submittedName>
</protein>
<sequence>MNKILGVGTTEFVEDEELFIANDAILFVDVEGVILELVVDFVCANFGDIMFVVRLTVDEERCNNDGVGDDESEEAAAVVEVPVLPETGDGEERSFFEDVFTVESSCLIELLFCIGNTLLLSICFFELVSFSFCELRFGREFGDGSEGGVCDFVSESIFSILTSNLGRLFSRSSLPSDVEFDILLSIIYE</sequence>
<reference evidence="1" key="1">
    <citation type="submission" date="2023-04" db="EMBL/GenBank/DDBJ databases">
        <title>Candida boidinii NBRC 1967.</title>
        <authorList>
            <person name="Ichikawa N."/>
            <person name="Sato H."/>
            <person name="Tonouchi N."/>
        </authorList>
    </citation>
    <scope>NUCLEOTIDE SEQUENCE</scope>
    <source>
        <strain evidence="1">NBRC 1967</strain>
    </source>
</reference>
<gene>
    <name evidence="1" type="ORF">Cboi01_000524200</name>
</gene>
<dbReference type="Proteomes" id="UP001165101">
    <property type="component" value="Unassembled WGS sequence"/>
</dbReference>
<evidence type="ECO:0000313" key="2">
    <source>
        <dbReference type="Proteomes" id="UP001165101"/>
    </source>
</evidence>
<keyword evidence="2" id="KW-1185">Reference proteome</keyword>
<proteinExistence type="predicted"/>
<comment type="caution">
    <text evidence="1">The sequence shown here is derived from an EMBL/GenBank/DDBJ whole genome shotgun (WGS) entry which is preliminary data.</text>
</comment>
<name>A0ACB5U1C2_CANBO</name>
<dbReference type="EMBL" id="BSXV01003906">
    <property type="protein sequence ID" value="GME99287.1"/>
    <property type="molecule type" value="Genomic_DNA"/>
</dbReference>
<accession>A0ACB5U1C2</accession>
<organism evidence="1 2">
    <name type="scientific">Candida boidinii</name>
    <name type="common">Yeast</name>
    <dbReference type="NCBI Taxonomy" id="5477"/>
    <lineage>
        <taxon>Eukaryota</taxon>
        <taxon>Fungi</taxon>
        <taxon>Dikarya</taxon>
        <taxon>Ascomycota</taxon>
        <taxon>Saccharomycotina</taxon>
        <taxon>Pichiomycetes</taxon>
        <taxon>Pichiales</taxon>
        <taxon>Pichiaceae</taxon>
        <taxon>Ogataea</taxon>
        <taxon>Ogataea/Candida clade</taxon>
    </lineage>
</organism>
<evidence type="ECO:0000313" key="1">
    <source>
        <dbReference type="EMBL" id="GME99287.1"/>
    </source>
</evidence>